<feature type="non-terminal residue" evidence="1">
    <location>
        <position position="1"/>
    </location>
</feature>
<proteinExistence type="predicted"/>
<evidence type="ECO:0000313" key="2">
    <source>
        <dbReference type="Proteomes" id="UP000601435"/>
    </source>
</evidence>
<sequence>VLYIAYMAKPTQYTLILATFEKDSPSDPSAEEAFRESSALPSELRRKLHSPVWVADDKGEVIAMLTGGSLDDWAKNPEYVLEEVTRRKVKLRFGTFEDRCCDNGGLGDHLDRLAAAVARDVDGLVEYNSAELLMRARAT</sequence>
<reference evidence="1" key="1">
    <citation type="submission" date="2021-02" db="EMBL/GenBank/DDBJ databases">
        <authorList>
            <person name="Dougan E. K."/>
            <person name="Rhodes N."/>
            <person name="Thang M."/>
            <person name="Chan C."/>
        </authorList>
    </citation>
    <scope>NUCLEOTIDE SEQUENCE</scope>
</reference>
<evidence type="ECO:0000313" key="1">
    <source>
        <dbReference type="EMBL" id="CAE7225714.1"/>
    </source>
</evidence>
<dbReference type="AlphaFoldDB" id="A0A812KDU5"/>
<dbReference type="OrthoDB" id="428340at2759"/>
<accession>A0A812KDU5</accession>
<gene>
    <name evidence="1" type="ORF">SNEC2469_LOCUS3170</name>
</gene>
<protein>
    <submittedName>
        <fullName evidence="1">Uncharacterized protein</fullName>
    </submittedName>
</protein>
<comment type="caution">
    <text evidence="1">The sequence shown here is derived from an EMBL/GenBank/DDBJ whole genome shotgun (WGS) entry which is preliminary data.</text>
</comment>
<dbReference type="Proteomes" id="UP000601435">
    <property type="component" value="Unassembled WGS sequence"/>
</dbReference>
<keyword evidence="2" id="KW-1185">Reference proteome</keyword>
<dbReference type="EMBL" id="CAJNJA010007519">
    <property type="protein sequence ID" value="CAE7225714.1"/>
    <property type="molecule type" value="Genomic_DNA"/>
</dbReference>
<organism evidence="1 2">
    <name type="scientific">Symbiodinium necroappetens</name>
    <dbReference type="NCBI Taxonomy" id="1628268"/>
    <lineage>
        <taxon>Eukaryota</taxon>
        <taxon>Sar</taxon>
        <taxon>Alveolata</taxon>
        <taxon>Dinophyceae</taxon>
        <taxon>Suessiales</taxon>
        <taxon>Symbiodiniaceae</taxon>
        <taxon>Symbiodinium</taxon>
    </lineage>
</organism>
<name>A0A812KDU5_9DINO</name>